<dbReference type="Pfam" id="PF04488">
    <property type="entry name" value="Gly_transf_sug"/>
    <property type="match status" value="1"/>
</dbReference>
<feature type="region of interest" description="Disordered" evidence="2">
    <location>
        <begin position="467"/>
        <end position="495"/>
    </location>
</feature>
<protein>
    <recommendedName>
        <fullName evidence="6">Glycosyltransferase family 32 protein</fullName>
    </recommendedName>
</protein>
<gene>
    <name evidence="4" type="ORF">OE88DRAFT_1650590</name>
</gene>
<evidence type="ECO:0000313" key="5">
    <source>
        <dbReference type="Proteomes" id="UP000305948"/>
    </source>
</evidence>
<evidence type="ECO:0000256" key="3">
    <source>
        <dbReference type="SAM" id="Phobius"/>
    </source>
</evidence>
<dbReference type="AlphaFoldDB" id="A0A5C3NI49"/>
<proteinExistence type="inferred from homology"/>
<keyword evidence="3" id="KW-1133">Transmembrane helix</keyword>
<dbReference type="InterPro" id="IPR007577">
    <property type="entry name" value="GlycoTrfase_DXD_sugar-bd_CS"/>
</dbReference>
<dbReference type="GO" id="GO:0000462">
    <property type="term" value="P:maturation of SSU-rRNA from tricistronic rRNA transcript (SSU-rRNA, 5.8S rRNA, LSU-rRNA)"/>
    <property type="evidence" value="ECO:0007669"/>
    <property type="project" value="TreeGrafter"/>
</dbReference>
<dbReference type="STRING" id="5364.A0A5C3NI49"/>
<dbReference type="EMBL" id="ML213503">
    <property type="protein sequence ID" value="TFK57043.1"/>
    <property type="molecule type" value="Genomic_DNA"/>
</dbReference>
<keyword evidence="3" id="KW-0472">Membrane</keyword>
<evidence type="ECO:0000256" key="2">
    <source>
        <dbReference type="SAM" id="MobiDB-lite"/>
    </source>
</evidence>
<dbReference type="OrthoDB" id="108365at2759"/>
<evidence type="ECO:0008006" key="6">
    <source>
        <dbReference type="Google" id="ProtNLM"/>
    </source>
</evidence>
<keyword evidence="3" id="KW-0812">Transmembrane</keyword>
<dbReference type="Proteomes" id="UP000305948">
    <property type="component" value="Unassembled WGS sequence"/>
</dbReference>
<dbReference type="Gene3D" id="3.90.550.20">
    <property type="match status" value="1"/>
</dbReference>
<evidence type="ECO:0000256" key="1">
    <source>
        <dbReference type="ARBA" id="ARBA00009003"/>
    </source>
</evidence>
<comment type="similarity">
    <text evidence="1">Belongs to the glycosyltransferase 32 family.</text>
</comment>
<evidence type="ECO:0000313" key="4">
    <source>
        <dbReference type="EMBL" id="TFK57043.1"/>
    </source>
</evidence>
<dbReference type="PANTHER" id="PTHR22851">
    <property type="entry name" value="U3 SMALL NUCLEOLAR RNA U3 SNORNA ASSOCIATED PROTEIN"/>
    <property type="match status" value="1"/>
</dbReference>
<feature type="compositionally biased region" description="Basic and acidic residues" evidence="2">
    <location>
        <begin position="486"/>
        <end position="495"/>
    </location>
</feature>
<accession>A0A5C3NI49</accession>
<dbReference type="SUPFAM" id="SSF53448">
    <property type="entry name" value="Nucleotide-diphospho-sugar transferases"/>
    <property type="match status" value="1"/>
</dbReference>
<dbReference type="InterPro" id="IPR051733">
    <property type="entry name" value="WD_repeat_DCAF13/WDSOF1"/>
</dbReference>
<organism evidence="4 5">
    <name type="scientific">Heliocybe sulcata</name>
    <dbReference type="NCBI Taxonomy" id="5364"/>
    <lineage>
        <taxon>Eukaryota</taxon>
        <taxon>Fungi</taxon>
        <taxon>Dikarya</taxon>
        <taxon>Basidiomycota</taxon>
        <taxon>Agaricomycotina</taxon>
        <taxon>Agaricomycetes</taxon>
        <taxon>Gloeophyllales</taxon>
        <taxon>Gloeophyllaceae</taxon>
        <taxon>Heliocybe</taxon>
    </lineage>
</organism>
<dbReference type="PANTHER" id="PTHR22851:SF1">
    <property type="entry name" value="GLYCOSYLTRANSFERASE FAMILY 32 PROTEIN"/>
    <property type="match status" value="1"/>
</dbReference>
<reference evidence="4 5" key="1">
    <citation type="journal article" date="2019" name="Nat. Ecol. Evol.">
        <title>Megaphylogeny resolves global patterns of mushroom evolution.</title>
        <authorList>
            <person name="Varga T."/>
            <person name="Krizsan K."/>
            <person name="Foldi C."/>
            <person name="Dima B."/>
            <person name="Sanchez-Garcia M."/>
            <person name="Sanchez-Ramirez S."/>
            <person name="Szollosi G.J."/>
            <person name="Szarkandi J.G."/>
            <person name="Papp V."/>
            <person name="Albert L."/>
            <person name="Andreopoulos W."/>
            <person name="Angelini C."/>
            <person name="Antonin V."/>
            <person name="Barry K.W."/>
            <person name="Bougher N.L."/>
            <person name="Buchanan P."/>
            <person name="Buyck B."/>
            <person name="Bense V."/>
            <person name="Catcheside P."/>
            <person name="Chovatia M."/>
            <person name="Cooper J."/>
            <person name="Damon W."/>
            <person name="Desjardin D."/>
            <person name="Finy P."/>
            <person name="Geml J."/>
            <person name="Haridas S."/>
            <person name="Hughes K."/>
            <person name="Justo A."/>
            <person name="Karasinski D."/>
            <person name="Kautmanova I."/>
            <person name="Kiss B."/>
            <person name="Kocsube S."/>
            <person name="Kotiranta H."/>
            <person name="LaButti K.M."/>
            <person name="Lechner B.E."/>
            <person name="Liimatainen K."/>
            <person name="Lipzen A."/>
            <person name="Lukacs Z."/>
            <person name="Mihaltcheva S."/>
            <person name="Morgado L.N."/>
            <person name="Niskanen T."/>
            <person name="Noordeloos M.E."/>
            <person name="Ohm R.A."/>
            <person name="Ortiz-Santana B."/>
            <person name="Ovrebo C."/>
            <person name="Racz N."/>
            <person name="Riley R."/>
            <person name="Savchenko A."/>
            <person name="Shiryaev A."/>
            <person name="Soop K."/>
            <person name="Spirin V."/>
            <person name="Szebenyi C."/>
            <person name="Tomsovsky M."/>
            <person name="Tulloss R.E."/>
            <person name="Uehling J."/>
            <person name="Grigoriev I.V."/>
            <person name="Vagvolgyi C."/>
            <person name="Papp T."/>
            <person name="Martin F.M."/>
            <person name="Miettinen O."/>
            <person name="Hibbett D.S."/>
            <person name="Nagy L.G."/>
        </authorList>
    </citation>
    <scope>NUCLEOTIDE SEQUENCE [LARGE SCALE GENOMIC DNA]</scope>
    <source>
        <strain evidence="4 5">OMC1185</strain>
    </source>
</reference>
<dbReference type="InterPro" id="IPR029044">
    <property type="entry name" value="Nucleotide-diphossugar_trans"/>
</dbReference>
<keyword evidence="5" id="KW-1185">Reference proteome</keyword>
<feature type="transmembrane region" description="Helical" evidence="3">
    <location>
        <begin position="72"/>
        <end position="90"/>
    </location>
</feature>
<dbReference type="GO" id="GO:0032040">
    <property type="term" value="C:small-subunit processome"/>
    <property type="evidence" value="ECO:0007669"/>
    <property type="project" value="TreeGrafter"/>
</dbReference>
<sequence length="745" mass="85608">MNIRLGDRSRANTLPVYSNSAVEEKRRRLGRPPPLITVLHVPVPSLSRKLRIPIVSPLWLRHYCSVPRTRRSPWLCLLLIALFVFVFVLLPSPSGGSRRRWNLEETQSQLKQVLPKASTTLVFKRDDLNRIWQWEIQSGHFPSGRALPKPLNFLTTPINPAYPPNFKKADWAKPDHLRSPVITNTKGIGSNRTYLDVRAQPPDTAWPPRPIPGSVADLDVIMQHCDFSENKYVRDCLEVLRVGAGMDNQARLRRGKMDSWKYIYLEDGDVNWHLNVTEPPHRGEGAVISSSRSPSAELGKKWGVEWEPTPSLRTPPRYRPANTLPSACDPENPRIFHMFWAGDFTDKPYIALVSFLFTQNLGLHLPPDQRPTTFCPPQLWMWINPGPASSVPNEHARRDMFEKLRTNAWSAPFLHPRFKDAIQFKLWNTTEQLDALPELRDDWRARRDGLFNSGGYVYKAPLEEQQEPLSAAASETDAAGPGPTAKDTKERTRVLKDEEKDNLSTILSDMVRFVLCHRYGGIYMDTDNVFLRDWEELWNWGGAFAYRWSRMKRYNTAVLKLGRQSALGAFLLRTAVKNGFDFHPMTVSEYTQDAYLEELLLRLPDALFDPAWLAVENYQTDRPQQPYFQSFGDFFSTPQKDNAAPGALGFDGFFKGAYSYHYHGSDYWSWPLDPARDWPDLGPRFAAFENGARASALAAKRIEEGRDDDVADDRRDLDWGTVLKRTFEAYIRGERPNMYGEWLKW</sequence>
<name>A0A5C3NI49_9AGAM</name>